<evidence type="ECO:0000256" key="3">
    <source>
        <dbReference type="ARBA" id="ARBA00022989"/>
    </source>
</evidence>
<protein>
    <submittedName>
        <fullName evidence="6">Uncharacterized protein</fullName>
    </submittedName>
</protein>
<evidence type="ECO:0000256" key="2">
    <source>
        <dbReference type="ARBA" id="ARBA00022692"/>
    </source>
</evidence>
<feature type="transmembrane region" description="Helical" evidence="5">
    <location>
        <begin position="130"/>
        <end position="148"/>
    </location>
</feature>
<organism evidence="6 7">
    <name type="scientific">Chaetoceros tenuissimus</name>
    <dbReference type="NCBI Taxonomy" id="426638"/>
    <lineage>
        <taxon>Eukaryota</taxon>
        <taxon>Sar</taxon>
        <taxon>Stramenopiles</taxon>
        <taxon>Ochrophyta</taxon>
        <taxon>Bacillariophyta</taxon>
        <taxon>Coscinodiscophyceae</taxon>
        <taxon>Chaetocerotophycidae</taxon>
        <taxon>Chaetocerotales</taxon>
        <taxon>Chaetocerotaceae</taxon>
        <taxon>Chaetoceros</taxon>
    </lineage>
</organism>
<feature type="transmembrane region" description="Helical" evidence="5">
    <location>
        <begin position="86"/>
        <end position="110"/>
    </location>
</feature>
<dbReference type="GO" id="GO:0005886">
    <property type="term" value="C:plasma membrane"/>
    <property type="evidence" value="ECO:0007669"/>
    <property type="project" value="TreeGrafter"/>
</dbReference>
<sequence length="330" mass="36268">MSSSLKAAQIIRCINAFISCLASTFIVLMILTEPETGLASPYSRIIFAMSIADIFFSLGLGLSPFVGPKDNPDALFAIGTTGLCEAVGFIHIIGLLCLVFYTVFLTYYFLKRIRYKRSPSDFAKKEEKYFHVLFIMFSLAVSVAGLVTGSINPLSHGSICQIVSYPPNCERSSDIICERAPIIKLIQEQFFGYGEEPEWRFWLGALFTPLGGVFNILVYTRPKVMKVMETLSSTSYLRCFIVVVVSGGDVPSFADLISSSPMNSHSSHVHESGQVEDFHEDDALSMSSGVSSMDISKASSLMARFGWSSQICSSSISKPKDAEESFKVDS</sequence>
<keyword evidence="7" id="KW-1185">Reference proteome</keyword>
<proteinExistence type="predicted"/>
<dbReference type="PANTHER" id="PTHR23112">
    <property type="entry name" value="G PROTEIN-COUPLED RECEPTOR 157-RELATED"/>
    <property type="match status" value="1"/>
</dbReference>
<feature type="transmembrane region" description="Helical" evidence="5">
    <location>
        <begin position="14"/>
        <end position="33"/>
    </location>
</feature>
<evidence type="ECO:0000256" key="5">
    <source>
        <dbReference type="SAM" id="Phobius"/>
    </source>
</evidence>
<keyword evidence="2 5" id="KW-0812">Transmembrane</keyword>
<keyword evidence="4 5" id="KW-0472">Membrane</keyword>
<dbReference type="AlphaFoldDB" id="A0AAD3CIS4"/>
<gene>
    <name evidence="6" type="ORF">CTEN210_03296</name>
</gene>
<dbReference type="Proteomes" id="UP001054902">
    <property type="component" value="Unassembled WGS sequence"/>
</dbReference>
<dbReference type="EMBL" id="BLLK01000022">
    <property type="protein sequence ID" value="GFH46822.1"/>
    <property type="molecule type" value="Genomic_DNA"/>
</dbReference>
<evidence type="ECO:0000256" key="4">
    <source>
        <dbReference type="ARBA" id="ARBA00023136"/>
    </source>
</evidence>
<name>A0AAD3CIS4_9STRA</name>
<accession>A0AAD3CIS4</accession>
<keyword evidence="3 5" id="KW-1133">Transmembrane helix</keyword>
<feature type="transmembrane region" description="Helical" evidence="5">
    <location>
        <begin position="45"/>
        <end position="66"/>
    </location>
</feature>
<evidence type="ECO:0000256" key="1">
    <source>
        <dbReference type="ARBA" id="ARBA00004141"/>
    </source>
</evidence>
<dbReference type="GO" id="GO:0007189">
    <property type="term" value="P:adenylate cyclase-activating G protein-coupled receptor signaling pathway"/>
    <property type="evidence" value="ECO:0007669"/>
    <property type="project" value="TreeGrafter"/>
</dbReference>
<evidence type="ECO:0000313" key="7">
    <source>
        <dbReference type="Proteomes" id="UP001054902"/>
    </source>
</evidence>
<reference evidence="6 7" key="1">
    <citation type="journal article" date="2021" name="Sci. Rep.">
        <title>The genome of the diatom Chaetoceros tenuissimus carries an ancient integrated fragment of an extant virus.</title>
        <authorList>
            <person name="Hongo Y."/>
            <person name="Kimura K."/>
            <person name="Takaki Y."/>
            <person name="Yoshida Y."/>
            <person name="Baba S."/>
            <person name="Kobayashi G."/>
            <person name="Nagasaki K."/>
            <person name="Hano T."/>
            <person name="Tomaru Y."/>
        </authorList>
    </citation>
    <scope>NUCLEOTIDE SEQUENCE [LARGE SCALE GENOMIC DNA]</scope>
    <source>
        <strain evidence="6 7">NIES-3715</strain>
    </source>
</reference>
<dbReference type="PANTHER" id="PTHR23112:SF0">
    <property type="entry name" value="TRANSMEMBRANE PROTEIN 116"/>
    <property type="match status" value="1"/>
</dbReference>
<dbReference type="GO" id="GO:0004930">
    <property type="term" value="F:G protein-coupled receptor activity"/>
    <property type="evidence" value="ECO:0007669"/>
    <property type="project" value="TreeGrafter"/>
</dbReference>
<comment type="caution">
    <text evidence="6">The sequence shown here is derived from an EMBL/GenBank/DDBJ whole genome shotgun (WGS) entry which is preliminary data.</text>
</comment>
<dbReference type="Gene3D" id="1.20.1070.10">
    <property type="entry name" value="Rhodopsin 7-helix transmembrane proteins"/>
    <property type="match status" value="1"/>
</dbReference>
<evidence type="ECO:0000313" key="6">
    <source>
        <dbReference type="EMBL" id="GFH46822.1"/>
    </source>
</evidence>
<comment type="subcellular location">
    <subcellularLocation>
        <location evidence="1">Membrane</location>
        <topology evidence="1">Multi-pass membrane protein</topology>
    </subcellularLocation>
</comment>
<feature type="transmembrane region" description="Helical" evidence="5">
    <location>
        <begin position="199"/>
        <end position="219"/>
    </location>
</feature>